<dbReference type="InterPro" id="IPR050832">
    <property type="entry name" value="Bact_Acetyltransf"/>
</dbReference>
<evidence type="ECO:0000256" key="1">
    <source>
        <dbReference type="ARBA" id="ARBA00022679"/>
    </source>
</evidence>
<dbReference type="CDD" id="cd04301">
    <property type="entry name" value="NAT_SF"/>
    <property type="match status" value="1"/>
</dbReference>
<evidence type="ECO:0000259" key="3">
    <source>
        <dbReference type="PROSITE" id="PS51186"/>
    </source>
</evidence>
<dbReference type="PANTHER" id="PTHR43877">
    <property type="entry name" value="AMINOALKYLPHOSPHONATE N-ACETYLTRANSFERASE-RELATED-RELATED"/>
    <property type="match status" value="1"/>
</dbReference>
<dbReference type="Proteomes" id="UP000192917">
    <property type="component" value="Unassembled WGS sequence"/>
</dbReference>
<dbReference type="Gene3D" id="3.40.630.30">
    <property type="match status" value="1"/>
</dbReference>
<sequence>MAAPSSRGIRRLGPDDWASFRELRLTALKREPANFGSSWEDEVEQPDSFWRDWTERSTILGAFAADGALVGLAGIYVQPGRTVRHKAHLFTMYVAEAGRGQGLGRRLCEAAIAAARELPGVTQLMATVWADNAPAFALYRSLGFVQWGLEPRGTRTADGTWCDDAQLVLRFE</sequence>
<protein>
    <submittedName>
        <fullName evidence="4">Ribosomal protein S18 acetylase RimI</fullName>
    </submittedName>
</protein>
<gene>
    <name evidence="4" type="ORF">SAMN05428998_11749</name>
</gene>
<accession>A0A1Y6CEC6</accession>
<keyword evidence="4" id="KW-0687">Ribonucleoprotein</keyword>
<dbReference type="STRING" id="560819.SAMN05428998_11749"/>
<dbReference type="GO" id="GO:0005840">
    <property type="term" value="C:ribosome"/>
    <property type="evidence" value="ECO:0007669"/>
    <property type="project" value="UniProtKB-KW"/>
</dbReference>
<dbReference type="GO" id="GO:0016747">
    <property type="term" value="F:acyltransferase activity, transferring groups other than amino-acyl groups"/>
    <property type="evidence" value="ECO:0007669"/>
    <property type="project" value="InterPro"/>
</dbReference>
<dbReference type="Pfam" id="PF00583">
    <property type="entry name" value="Acetyltransf_1"/>
    <property type="match status" value="1"/>
</dbReference>
<dbReference type="SUPFAM" id="SSF55729">
    <property type="entry name" value="Acyl-CoA N-acyltransferases (Nat)"/>
    <property type="match status" value="1"/>
</dbReference>
<keyword evidence="5" id="KW-1185">Reference proteome</keyword>
<evidence type="ECO:0000256" key="2">
    <source>
        <dbReference type="ARBA" id="ARBA00023315"/>
    </source>
</evidence>
<dbReference type="EMBL" id="FWZX01000017">
    <property type="protein sequence ID" value="SMF48157.1"/>
    <property type="molecule type" value="Genomic_DNA"/>
</dbReference>
<dbReference type="PROSITE" id="PS51186">
    <property type="entry name" value="GNAT"/>
    <property type="match status" value="1"/>
</dbReference>
<keyword evidence="1" id="KW-0808">Transferase</keyword>
<evidence type="ECO:0000313" key="4">
    <source>
        <dbReference type="EMBL" id="SMF48157.1"/>
    </source>
</evidence>
<evidence type="ECO:0000313" key="5">
    <source>
        <dbReference type="Proteomes" id="UP000192917"/>
    </source>
</evidence>
<keyword evidence="4" id="KW-0689">Ribosomal protein</keyword>
<keyword evidence="2" id="KW-0012">Acyltransferase</keyword>
<dbReference type="InterPro" id="IPR000182">
    <property type="entry name" value="GNAT_dom"/>
</dbReference>
<dbReference type="AlphaFoldDB" id="A0A1Y6CEC6"/>
<name>A0A1Y6CEC6_9PROT</name>
<organism evidence="4 5">
    <name type="scientific">Tistlia consotensis USBA 355</name>
    <dbReference type="NCBI Taxonomy" id="560819"/>
    <lineage>
        <taxon>Bacteria</taxon>
        <taxon>Pseudomonadati</taxon>
        <taxon>Pseudomonadota</taxon>
        <taxon>Alphaproteobacteria</taxon>
        <taxon>Rhodospirillales</taxon>
        <taxon>Rhodovibrionaceae</taxon>
        <taxon>Tistlia</taxon>
    </lineage>
</organism>
<proteinExistence type="predicted"/>
<reference evidence="4 5" key="1">
    <citation type="submission" date="2017-04" db="EMBL/GenBank/DDBJ databases">
        <authorList>
            <person name="Afonso C.L."/>
            <person name="Miller P.J."/>
            <person name="Scott M.A."/>
            <person name="Spackman E."/>
            <person name="Goraichik I."/>
            <person name="Dimitrov K.M."/>
            <person name="Suarez D.L."/>
            <person name="Swayne D.E."/>
        </authorList>
    </citation>
    <scope>NUCLEOTIDE SEQUENCE [LARGE SCALE GENOMIC DNA]</scope>
    <source>
        <strain evidence="4 5">USBA 355</strain>
    </source>
</reference>
<dbReference type="RefSeq" id="WP_085124282.1">
    <property type="nucleotide sequence ID" value="NZ_FWZX01000017.1"/>
</dbReference>
<feature type="domain" description="N-acetyltransferase" evidence="3">
    <location>
        <begin position="7"/>
        <end position="172"/>
    </location>
</feature>
<dbReference type="PANTHER" id="PTHR43877:SF1">
    <property type="entry name" value="ACETYLTRANSFERASE"/>
    <property type="match status" value="1"/>
</dbReference>
<dbReference type="InterPro" id="IPR016181">
    <property type="entry name" value="Acyl_CoA_acyltransferase"/>
</dbReference>